<reference evidence="1 2" key="1">
    <citation type="submission" date="2023-09" db="EMBL/GenBank/DDBJ databases">
        <title>Complete Genome and Methylome dissection of Bacillus brevis NEB573 original source of BbsI restriction endonuclease.</title>
        <authorList>
            <person name="Fomenkov A."/>
            <person name="Roberts R.D."/>
        </authorList>
    </citation>
    <scope>NUCLEOTIDE SEQUENCE [LARGE SCALE GENOMIC DNA]</scope>
    <source>
        <strain evidence="1 2">NEB573</strain>
    </source>
</reference>
<organism evidence="1 2">
    <name type="scientific">Brevibacillus brevis</name>
    <name type="common">Bacillus brevis</name>
    <dbReference type="NCBI Taxonomy" id="1393"/>
    <lineage>
        <taxon>Bacteria</taxon>
        <taxon>Bacillati</taxon>
        <taxon>Bacillota</taxon>
        <taxon>Bacilli</taxon>
        <taxon>Bacillales</taxon>
        <taxon>Paenibacillaceae</taxon>
        <taxon>Brevibacillus</taxon>
    </lineage>
</organism>
<dbReference type="EMBL" id="CP134050">
    <property type="protein sequence ID" value="WNC12435.1"/>
    <property type="molecule type" value="Genomic_DNA"/>
</dbReference>
<proteinExistence type="predicted"/>
<name>A0ABY9SX82_BREBE</name>
<evidence type="ECO:0000313" key="2">
    <source>
        <dbReference type="Proteomes" id="UP001256827"/>
    </source>
</evidence>
<accession>A0ABY9SX82</accession>
<gene>
    <name evidence="1" type="ORF">RGB73_17010</name>
</gene>
<dbReference type="RefSeq" id="WP_310763838.1">
    <property type="nucleotide sequence ID" value="NZ_CP134050.1"/>
</dbReference>
<dbReference type="Proteomes" id="UP001256827">
    <property type="component" value="Chromosome"/>
</dbReference>
<sequence length="54" mass="5954">MNSKQCVGCSPDNASISKAAAAGFKERVLSMYEKQYSDKSVKNEVKEELNVVKL</sequence>
<keyword evidence="2" id="KW-1185">Reference proteome</keyword>
<protein>
    <submittedName>
        <fullName evidence="1">Uncharacterized protein</fullName>
    </submittedName>
</protein>
<evidence type="ECO:0000313" key="1">
    <source>
        <dbReference type="EMBL" id="WNC12435.1"/>
    </source>
</evidence>